<evidence type="ECO:0000313" key="4">
    <source>
        <dbReference type="EMBL" id="MDO9708431.1"/>
    </source>
</evidence>
<evidence type="ECO:0000313" key="5">
    <source>
        <dbReference type="Proteomes" id="UP001243009"/>
    </source>
</evidence>
<dbReference type="PANTHER" id="PTHR43022">
    <property type="entry name" value="PROTEIN SMF"/>
    <property type="match status" value="1"/>
</dbReference>
<protein>
    <submittedName>
        <fullName evidence="4">DNA-processing protein DprA</fullName>
    </submittedName>
</protein>
<dbReference type="InterPro" id="IPR041614">
    <property type="entry name" value="DprA_WH"/>
</dbReference>
<keyword evidence="5" id="KW-1185">Reference proteome</keyword>
<feature type="domain" description="Smf/DprA SLOG" evidence="2">
    <location>
        <begin position="79"/>
        <end position="287"/>
    </location>
</feature>
<dbReference type="SUPFAM" id="SSF102405">
    <property type="entry name" value="MCP/YpsA-like"/>
    <property type="match status" value="1"/>
</dbReference>
<dbReference type="Gene3D" id="1.10.10.10">
    <property type="entry name" value="Winged helix-like DNA-binding domain superfamily/Winged helix DNA-binding domain"/>
    <property type="match status" value="1"/>
</dbReference>
<dbReference type="Gene3D" id="3.40.50.450">
    <property type="match status" value="1"/>
</dbReference>
<reference evidence="4 5" key="1">
    <citation type="submission" date="2023-08" db="EMBL/GenBank/DDBJ databases">
        <title>The draft genome sequence of Paracraurococcus sp. LOR1-02.</title>
        <authorList>
            <person name="Kingkaew E."/>
            <person name="Tanasupawat S."/>
        </authorList>
    </citation>
    <scope>NUCLEOTIDE SEQUENCE [LARGE SCALE GENOMIC DNA]</scope>
    <source>
        <strain evidence="4 5">LOR1-02</strain>
    </source>
</reference>
<dbReference type="NCBIfam" id="TIGR00732">
    <property type="entry name" value="dprA"/>
    <property type="match status" value="1"/>
</dbReference>
<dbReference type="PANTHER" id="PTHR43022:SF1">
    <property type="entry name" value="PROTEIN SMF"/>
    <property type="match status" value="1"/>
</dbReference>
<dbReference type="EMBL" id="JAUTWS010000006">
    <property type="protein sequence ID" value="MDO9708431.1"/>
    <property type="molecule type" value="Genomic_DNA"/>
</dbReference>
<dbReference type="InterPro" id="IPR003488">
    <property type="entry name" value="DprA"/>
</dbReference>
<evidence type="ECO:0000259" key="2">
    <source>
        <dbReference type="Pfam" id="PF02481"/>
    </source>
</evidence>
<proteinExistence type="inferred from homology"/>
<feature type="domain" description="DprA winged helix" evidence="3">
    <location>
        <begin position="313"/>
        <end position="370"/>
    </location>
</feature>
<dbReference type="Proteomes" id="UP001243009">
    <property type="component" value="Unassembled WGS sequence"/>
</dbReference>
<name>A0ABT9DX05_9PROT</name>
<organism evidence="4 5">
    <name type="scientific">Paracraurococcus lichenis</name>
    <dbReference type="NCBI Taxonomy" id="3064888"/>
    <lineage>
        <taxon>Bacteria</taxon>
        <taxon>Pseudomonadati</taxon>
        <taxon>Pseudomonadota</taxon>
        <taxon>Alphaproteobacteria</taxon>
        <taxon>Acetobacterales</taxon>
        <taxon>Roseomonadaceae</taxon>
        <taxon>Paracraurococcus</taxon>
    </lineage>
</organism>
<comment type="caution">
    <text evidence="4">The sequence shown here is derived from an EMBL/GenBank/DDBJ whole genome shotgun (WGS) entry which is preliminary data.</text>
</comment>
<dbReference type="Pfam" id="PF02481">
    <property type="entry name" value="DNA_processg_A"/>
    <property type="match status" value="1"/>
</dbReference>
<dbReference type="Pfam" id="PF17782">
    <property type="entry name" value="WHD_DprA"/>
    <property type="match status" value="1"/>
</dbReference>
<evidence type="ECO:0000256" key="1">
    <source>
        <dbReference type="ARBA" id="ARBA00006525"/>
    </source>
</evidence>
<dbReference type="InterPro" id="IPR036388">
    <property type="entry name" value="WH-like_DNA-bd_sf"/>
</dbReference>
<comment type="similarity">
    <text evidence="1">Belongs to the DprA/Smf family.</text>
</comment>
<dbReference type="Pfam" id="PF21102">
    <property type="entry name" value="DprA_N"/>
    <property type="match status" value="1"/>
</dbReference>
<sequence>MLTADILSPAEALARLRLARTDGIGPLTFRRLLERHGSAQAALAALPRLAARRGTPLALCPEAEARREMGALHRMGARLLFAGEPPYPPLLAMQEDAPPVLALLGDPAALAPRAVALVGARNASAAGRRIAEDLAEALAAAGLAVVSGLARGIDAAAHLGALRRGRTIACVAGGLDQPYPPEHAGLQERIAAGGGAVLAEAPLGTAPLARHFPRRNRIVAALSLGVVVIEAAPRSGSLITARLALEAGRELFAVPGSPLDPRCRGSNDLIRQGAHLAESAEDVLAHLPEAPRDAPLFAASPAWTAAEPAEDSMAAAPEPPGDAAQVLDLLGTSPIAVDEVVRRCHLSPSAIQAILLDLELAGRVELLPGNRVALTGQG</sequence>
<dbReference type="InterPro" id="IPR057666">
    <property type="entry name" value="DrpA_SLOG"/>
</dbReference>
<evidence type="ECO:0000259" key="3">
    <source>
        <dbReference type="Pfam" id="PF17782"/>
    </source>
</evidence>
<gene>
    <name evidence="4" type="primary">dprA</name>
    <name evidence="4" type="ORF">Q7A36_08755</name>
</gene>
<dbReference type="RefSeq" id="WP_305103300.1">
    <property type="nucleotide sequence ID" value="NZ_JAUTWS010000006.1"/>
</dbReference>
<accession>A0ABT9DX05</accession>